<dbReference type="GO" id="GO:0004674">
    <property type="term" value="F:protein serine/threonine kinase activity"/>
    <property type="evidence" value="ECO:0007669"/>
    <property type="project" value="UniProtKB-KW"/>
</dbReference>
<accession>A0ABD3HH10</accession>
<dbReference type="InterPro" id="IPR004166">
    <property type="entry name" value="a-kinase_dom"/>
</dbReference>
<feature type="domain" description="Alpha-type protein kinase" evidence="4">
    <location>
        <begin position="6"/>
        <end position="85"/>
    </location>
</feature>
<keyword evidence="2" id="KW-0808">Transferase</keyword>
<dbReference type="Proteomes" id="UP001633002">
    <property type="component" value="Unassembled WGS sequence"/>
</dbReference>
<reference evidence="5 6" key="1">
    <citation type="submission" date="2024-09" db="EMBL/GenBank/DDBJ databases">
        <title>Chromosome-scale assembly of Riccia sorocarpa.</title>
        <authorList>
            <person name="Paukszto L."/>
        </authorList>
    </citation>
    <scope>NUCLEOTIDE SEQUENCE [LARGE SCALE GENOMIC DNA]</scope>
    <source>
        <strain evidence="5">LP-2024</strain>
        <tissue evidence="5">Aerial parts of the thallus</tissue>
    </source>
</reference>
<evidence type="ECO:0000313" key="5">
    <source>
        <dbReference type="EMBL" id="KAL3688639.1"/>
    </source>
</evidence>
<evidence type="ECO:0000256" key="2">
    <source>
        <dbReference type="ARBA" id="ARBA00022679"/>
    </source>
</evidence>
<organism evidence="5 6">
    <name type="scientific">Riccia sorocarpa</name>
    <dbReference type="NCBI Taxonomy" id="122646"/>
    <lineage>
        <taxon>Eukaryota</taxon>
        <taxon>Viridiplantae</taxon>
        <taxon>Streptophyta</taxon>
        <taxon>Embryophyta</taxon>
        <taxon>Marchantiophyta</taxon>
        <taxon>Marchantiopsida</taxon>
        <taxon>Marchantiidae</taxon>
        <taxon>Marchantiales</taxon>
        <taxon>Ricciaceae</taxon>
        <taxon>Riccia</taxon>
    </lineage>
</organism>
<proteinExistence type="predicted"/>
<gene>
    <name evidence="5" type="ORF">R1sor_014948</name>
</gene>
<dbReference type="EMBL" id="JBJQOH010000004">
    <property type="protein sequence ID" value="KAL3688639.1"/>
    <property type="molecule type" value="Genomic_DNA"/>
</dbReference>
<sequence length="85" mass="10311">MYRVEVVKRFKTELGKSLSPQHSKKRDLQQMEVRTVSRQLAQEFNKRTSHRYLTWVLKVKYTEVSLLETQGKFYTKEKLFKGEWV</sequence>
<comment type="caution">
    <text evidence="5">The sequence shown here is derived from an EMBL/GenBank/DDBJ whole genome shotgun (WGS) entry which is preliminary data.</text>
</comment>
<keyword evidence="6" id="KW-1185">Reference proteome</keyword>
<evidence type="ECO:0000256" key="1">
    <source>
        <dbReference type="ARBA" id="ARBA00022527"/>
    </source>
</evidence>
<evidence type="ECO:0000256" key="3">
    <source>
        <dbReference type="ARBA" id="ARBA00022777"/>
    </source>
</evidence>
<keyword evidence="1" id="KW-0723">Serine/threonine-protein kinase</keyword>
<protein>
    <recommendedName>
        <fullName evidence="4">Alpha-type protein kinase domain-containing protein</fullName>
    </recommendedName>
</protein>
<keyword evidence="3" id="KW-0418">Kinase</keyword>
<evidence type="ECO:0000313" key="6">
    <source>
        <dbReference type="Proteomes" id="UP001633002"/>
    </source>
</evidence>
<evidence type="ECO:0000259" key="4">
    <source>
        <dbReference type="Pfam" id="PF02816"/>
    </source>
</evidence>
<name>A0ABD3HH10_9MARC</name>
<dbReference type="AlphaFoldDB" id="A0ABD3HH10"/>
<dbReference type="Pfam" id="PF02816">
    <property type="entry name" value="Alpha_kinase"/>
    <property type="match status" value="1"/>
</dbReference>